<proteinExistence type="predicted"/>
<evidence type="ECO:0000313" key="3">
    <source>
        <dbReference type="Proteomes" id="UP000192610"/>
    </source>
</evidence>
<sequence length="96" mass="11022">MEAGRDIGILFPKYAFWDVDPDKLDLSRDRNFIISRIFERGKFDDVLSFIVIYGKDEAGAILQNNKYLSRKGLFLAHALLGLPLQDFKAYASLKHN</sequence>
<reference evidence="3" key="1">
    <citation type="submission" date="2016-04" db="EMBL/GenBank/DDBJ databases">
        <authorList>
            <person name="Chen L."/>
            <person name="Zhuang W."/>
            <person name="Wang G."/>
        </authorList>
    </citation>
    <scope>NUCLEOTIDE SEQUENCE [LARGE SCALE GENOMIC DNA]</scope>
    <source>
        <strain evidence="3">17621</strain>
    </source>
</reference>
<evidence type="ECO:0000313" key="2">
    <source>
        <dbReference type="EMBL" id="OQP44238.1"/>
    </source>
</evidence>
<dbReference type="STRING" id="354355.SAMN05660816_02840"/>
<dbReference type="OrthoDB" id="1438605at2"/>
<feature type="domain" description="DUF6922" evidence="1">
    <location>
        <begin position="11"/>
        <end position="60"/>
    </location>
</feature>
<accession>A0A1V9EDP6</accession>
<name>A0A1V9EDP6_9BACT</name>
<comment type="caution">
    <text evidence="2">The sequence shown here is derived from an EMBL/GenBank/DDBJ whole genome shotgun (WGS) entry which is preliminary data.</text>
</comment>
<dbReference type="InterPro" id="IPR053830">
    <property type="entry name" value="DUF6922"/>
</dbReference>
<dbReference type="EMBL" id="LVXG01000035">
    <property type="protein sequence ID" value="OQP44238.1"/>
    <property type="molecule type" value="Genomic_DNA"/>
</dbReference>
<dbReference type="RefSeq" id="WP_081202973.1">
    <property type="nucleotide sequence ID" value="NZ_FOCZ01000004.1"/>
</dbReference>
<protein>
    <recommendedName>
        <fullName evidence="1">DUF6922 domain-containing protein</fullName>
    </recommendedName>
</protein>
<dbReference type="Pfam" id="PF21956">
    <property type="entry name" value="DUF6922"/>
    <property type="match status" value="1"/>
</dbReference>
<organism evidence="2 3">
    <name type="scientific">Niastella yeongjuensis</name>
    <dbReference type="NCBI Taxonomy" id="354355"/>
    <lineage>
        <taxon>Bacteria</taxon>
        <taxon>Pseudomonadati</taxon>
        <taxon>Bacteroidota</taxon>
        <taxon>Chitinophagia</taxon>
        <taxon>Chitinophagales</taxon>
        <taxon>Chitinophagaceae</taxon>
        <taxon>Niastella</taxon>
    </lineage>
</organism>
<dbReference type="AlphaFoldDB" id="A0A1V9EDP6"/>
<evidence type="ECO:0000259" key="1">
    <source>
        <dbReference type="Pfam" id="PF21956"/>
    </source>
</evidence>
<dbReference type="Proteomes" id="UP000192610">
    <property type="component" value="Unassembled WGS sequence"/>
</dbReference>
<gene>
    <name evidence="2" type="ORF">A4H97_33330</name>
</gene>
<keyword evidence="3" id="KW-1185">Reference proteome</keyword>